<dbReference type="SMART" id="SM00254">
    <property type="entry name" value="ShKT"/>
    <property type="match status" value="1"/>
</dbReference>
<accession>A0A7I4YHZ7</accession>
<evidence type="ECO:0000256" key="1">
    <source>
        <dbReference type="PROSITE-ProRule" id="PRU01005"/>
    </source>
</evidence>
<organism evidence="4 5">
    <name type="scientific">Haemonchus contortus</name>
    <name type="common">Barber pole worm</name>
    <dbReference type="NCBI Taxonomy" id="6289"/>
    <lineage>
        <taxon>Eukaryota</taxon>
        <taxon>Metazoa</taxon>
        <taxon>Ecdysozoa</taxon>
        <taxon>Nematoda</taxon>
        <taxon>Chromadorea</taxon>
        <taxon>Rhabditida</taxon>
        <taxon>Rhabditina</taxon>
        <taxon>Rhabditomorpha</taxon>
        <taxon>Strongyloidea</taxon>
        <taxon>Trichostrongylidae</taxon>
        <taxon>Haemonchus</taxon>
    </lineage>
</organism>
<dbReference type="PROSITE" id="PS51670">
    <property type="entry name" value="SHKT"/>
    <property type="match status" value="1"/>
</dbReference>
<evidence type="ECO:0000256" key="2">
    <source>
        <dbReference type="SAM" id="SignalP"/>
    </source>
</evidence>
<evidence type="ECO:0000259" key="3">
    <source>
        <dbReference type="PROSITE" id="PS51670"/>
    </source>
</evidence>
<comment type="caution">
    <text evidence="1">Lacks conserved residue(s) required for the propagation of feature annotation.</text>
</comment>
<dbReference type="Proteomes" id="UP000025227">
    <property type="component" value="Unplaced"/>
</dbReference>
<feature type="domain" description="ShKT" evidence="3">
    <location>
        <begin position="28"/>
        <end position="66"/>
    </location>
</feature>
<protein>
    <submittedName>
        <fullName evidence="5">ShKT domain-containing protein</fullName>
    </submittedName>
</protein>
<dbReference type="Pfam" id="PF01549">
    <property type="entry name" value="ShK"/>
    <property type="match status" value="1"/>
</dbReference>
<feature type="signal peptide" evidence="2">
    <location>
        <begin position="1"/>
        <end position="18"/>
    </location>
</feature>
<dbReference type="WBParaSite" id="HCON_00102300-00001">
    <property type="protein sequence ID" value="HCON_00102300-00001"/>
    <property type="gene ID" value="HCON_00102300"/>
</dbReference>
<sequence length="68" mass="7678">MLLYVFFVALLLSAFTQQAVVKEVKEVCEDRSRACKGYKENGYCDSTDEDKILLMKANCKKTCGLCSK</sequence>
<dbReference type="InterPro" id="IPR003582">
    <property type="entry name" value="ShKT_dom"/>
</dbReference>
<keyword evidence="4" id="KW-1185">Reference proteome</keyword>
<proteinExistence type="predicted"/>
<dbReference type="Gene3D" id="1.10.10.1940">
    <property type="match status" value="1"/>
</dbReference>
<dbReference type="OMA" id="LMKANCK"/>
<dbReference type="AlphaFoldDB" id="A0A7I4YHZ7"/>
<evidence type="ECO:0000313" key="4">
    <source>
        <dbReference type="Proteomes" id="UP000025227"/>
    </source>
</evidence>
<dbReference type="OrthoDB" id="10505317at2759"/>
<feature type="chain" id="PRO_5029632147" evidence="2">
    <location>
        <begin position="19"/>
        <end position="68"/>
    </location>
</feature>
<reference evidence="5" key="1">
    <citation type="submission" date="2020-12" db="UniProtKB">
        <authorList>
            <consortium name="WormBaseParasite"/>
        </authorList>
    </citation>
    <scope>IDENTIFICATION</scope>
    <source>
        <strain evidence="5">MHco3</strain>
    </source>
</reference>
<name>A0A7I4YHZ7_HAECO</name>
<evidence type="ECO:0000313" key="5">
    <source>
        <dbReference type="WBParaSite" id="HCON_00102300-00001"/>
    </source>
</evidence>
<keyword evidence="2" id="KW-0732">Signal</keyword>